<feature type="region of interest" description="Disordered" evidence="1">
    <location>
        <begin position="141"/>
        <end position="160"/>
    </location>
</feature>
<dbReference type="EMBL" id="KV745636">
    <property type="protein sequence ID" value="OCK73845.1"/>
    <property type="molecule type" value="Genomic_DNA"/>
</dbReference>
<evidence type="ECO:0000313" key="4">
    <source>
        <dbReference type="Proteomes" id="UP000250266"/>
    </source>
</evidence>
<organism evidence="3 4">
    <name type="scientific">Lepidopterella palustris CBS 459.81</name>
    <dbReference type="NCBI Taxonomy" id="1314670"/>
    <lineage>
        <taxon>Eukaryota</taxon>
        <taxon>Fungi</taxon>
        <taxon>Dikarya</taxon>
        <taxon>Ascomycota</taxon>
        <taxon>Pezizomycotina</taxon>
        <taxon>Dothideomycetes</taxon>
        <taxon>Pleosporomycetidae</taxon>
        <taxon>Mytilinidiales</taxon>
        <taxon>Argynnaceae</taxon>
        <taxon>Lepidopterella</taxon>
    </lineage>
</organism>
<gene>
    <name evidence="3" type="ORF">K432DRAFT_311917</name>
</gene>
<feature type="transmembrane region" description="Helical" evidence="2">
    <location>
        <begin position="72"/>
        <end position="97"/>
    </location>
</feature>
<dbReference type="PANTHER" id="PTHR35043">
    <property type="entry name" value="TRANSCRIPTION FACTOR DOMAIN-CONTAINING PROTEIN"/>
    <property type="match status" value="1"/>
</dbReference>
<evidence type="ECO:0000313" key="3">
    <source>
        <dbReference type="EMBL" id="OCK73845.1"/>
    </source>
</evidence>
<dbReference type="OrthoDB" id="9451547at2759"/>
<keyword evidence="2" id="KW-1133">Transmembrane helix</keyword>
<keyword evidence="4" id="KW-1185">Reference proteome</keyword>
<feature type="transmembrane region" description="Helical" evidence="2">
    <location>
        <begin position="292"/>
        <end position="309"/>
    </location>
</feature>
<dbReference type="PANTHER" id="PTHR35043:SF7">
    <property type="entry name" value="TRANSCRIPTION FACTOR DOMAIN-CONTAINING PROTEIN"/>
    <property type="match status" value="1"/>
</dbReference>
<sequence length="473" mass="53776">MHSFRPNCTFPHSKPPGFIYGPNIRSTVDIVWSCTSIIILSTWSTLHLTVPPDTNKLLQHFLELTYCLKRKLIWMGIMLMFPEYLLTIGAANLFVAWQNHVTLEELADNDKVPWSKTHTFHTDMGGIAIRFLGSDHLQHNKQDESDDIISSKPPKSDLKEKSEKLPDFLEKFQKAQESKLTGPGKTRWQPDVLHSKLASEFAELADKSAESVITKANHIAPFHGHLWILDSNQLVVARQHGIIEKLPYIRPEQIKDKSKSDGLVQLISVIQVLWLVLQVVVRRWQHLSSSALEFSTLAFCSCAFFIYLIEWKKPKDVSVPIYVDTYAVVSLESFKAIAKAAPTVFMQHRFYSMPQSCHIVWFIVAVTILSTTLFGGIHLLAWNITFPTPVERVLWRTAALLVTIIPSICALLVLMENHVSGTTHRLGKWSSFVFAPFYFSSRAFLIVESFRTLYFLPSDTLAATWVTYAPHVG</sequence>
<feature type="transmembrane region" description="Helical" evidence="2">
    <location>
        <begin position="393"/>
        <end position="414"/>
    </location>
</feature>
<name>A0A8E2DYB8_9PEZI</name>
<evidence type="ECO:0000256" key="1">
    <source>
        <dbReference type="SAM" id="MobiDB-lite"/>
    </source>
</evidence>
<keyword evidence="2" id="KW-0812">Transmembrane</keyword>
<feature type="transmembrane region" description="Helical" evidence="2">
    <location>
        <begin position="30"/>
        <end position="51"/>
    </location>
</feature>
<dbReference type="Proteomes" id="UP000250266">
    <property type="component" value="Unassembled WGS sequence"/>
</dbReference>
<dbReference type="AlphaFoldDB" id="A0A8E2DYB8"/>
<feature type="transmembrane region" description="Helical" evidence="2">
    <location>
        <begin position="359"/>
        <end position="381"/>
    </location>
</feature>
<feature type="transmembrane region" description="Helical" evidence="2">
    <location>
        <begin position="262"/>
        <end position="280"/>
    </location>
</feature>
<proteinExistence type="predicted"/>
<protein>
    <submittedName>
        <fullName evidence="3">Uncharacterized protein</fullName>
    </submittedName>
</protein>
<evidence type="ECO:0000256" key="2">
    <source>
        <dbReference type="SAM" id="Phobius"/>
    </source>
</evidence>
<accession>A0A8E2DYB8</accession>
<reference evidence="3 4" key="1">
    <citation type="journal article" date="2016" name="Nat. Commun.">
        <title>Ectomycorrhizal ecology is imprinted in the genome of the dominant symbiotic fungus Cenococcum geophilum.</title>
        <authorList>
            <consortium name="DOE Joint Genome Institute"/>
            <person name="Peter M."/>
            <person name="Kohler A."/>
            <person name="Ohm R.A."/>
            <person name="Kuo A."/>
            <person name="Krutzmann J."/>
            <person name="Morin E."/>
            <person name="Arend M."/>
            <person name="Barry K.W."/>
            <person name="Binder M."/>
            <person name="Choi C."/>
            <person name="Clum A."/>
            <person name="Copeland A."/>
            <person name="Grisel N."/>
            <person name="Haridas S."/>
            <person name="Kipfer T."/>
            <person name="LaButti K."/>
            <person name="Lindquist E."/>
            <person name="Lipzen A."/>
            <person name="Maire R."/>
            <person name="Meier B."/>
            <person name="Mihaltcheva S."/>
            <person name="Molinier V."/>
            <person name="Murat C."/>
            <person name="Poggeler S."/>
            <person name="Quandt C.A."/>
            <person name="Sperisen C."/>
            <person name="Tritt A."/>
            <person name="Tisserant E."/>
            <person name="Crous P.W."/>
            <person name="Henrissat B."/>
            <person name="Nehls U."/>
            <person name="Egli S."/>
            <person name="Spatafora J.W."/>
            <person name="Grigoriev I.V."/>
            <person name="Martin F.M."/>
        </authorList>
    </citation>
    <scope>NUCLEOTIDE SEQUENCE [LARGE SCALE GENOMIC DNA]</scope>
    <source>
        <strain evidence="3 4">CBS 459.81</strain>
    </source>
</reference>
<keyword evidence="2" id="KW-0472">Membrane</keyword>